<comment type="cofactor">
    <cofactor evidence="15">
        <name>Zn(2+)</name>
        <dbReference type="ChEBI" id="CHEBI:29105"/>
    </cofactor>
    <text evidence="15">Binds 2 Zn(2+) ions per subunit.</text>
</comment>
<dbReference type="InterPro" id="IPR001818">
    <property type="entry name" value="Pept_M10_metallopeptidase"/>
</dbReference>
<organism evidence="18 20">
    <name type="scientific">Didymodactylos carnosus</name>
    <dbReference type="NCBI Taxonomy" id="1234261"/>
    <lineage>
        <taxon>Eukaryota</taxon>
        <taxon>Metazoa</taxon>
        <taxon>Spiralia</taxon>
        <taxon>Gnathifera</taxon>
        <taxon>Rotifera</taxon>
        <taxon>Eurotatoria</taxon>
        <taxon>Bdelloidea</taxon>
        <taxon>Philodinida</taxon>
        <taxon>Philodinidae</taxon>
        <taxon>Didymodactylos</taxon>
    </lineage>
</organism>
<comment type="subcellular location">
    <subcellularLocation>
        <location evidence="2 16">Cytoplasm</location>
        <location evidence="2 16">Cytoskeleton</location>
    </subcellularLocation>
    <subcellularLocation>
        <location evidence="1">Nucleus</location>
    </subcellularLocation>
</comment>
<evidence type="ECO:0000256" key="9">
    <source>
        <dbReference type="ARBA" id="ARBA00022816"/>
    </source>
</evidence>
<keyword evidence="6 16" id="KW-0493">Microtubule</keyword>
<protein>
    <recommendedName>
        <fullName evidence="16">Dynein light chain</fullName>
    </recommendedName>
</protein>
<evidence type="ECO:0000256" key="5">
    <source>
        <dbReference type="ARBA" id="ARBA00022670"/>
    </source>
</evidence>
<keyword evidence="7 15" id="KW-0479">Metal-binding</keyword>
<keyword evidence="11" id="KW-0653">Protein transport</keyword>
<evidence type="ECO:0000259" key="17">
    <source>
        <dbReference type="Pfam" id="PF00413"/>
    </source>
</evidence>
<dbReference type="Proteomes" id="UP000681722">
    <property type="component" value="Unassembled WGS sequence"/>
</dbReference>
<keyword evidence="3" id="KW-0813">Transport</keyword>
<dbReference type="FunFam" id="3.30.740.10:FF:000005">
    <property type="entry name" value="Dynein light chain"/>
    <property type="match status" value="1"/>
</dbReference>
<dbReference type="EMBL" id="CAJOBC010077892">
    <property type="protein sequence ID" value="CAF4264607.1"/>
    <property type="molecule type" value="Genomic_DNA"/>
</dbReference>
<sequence length="155" mass="17634">FESENGVGLFQMAVHEIGHALGLSHRNDHKESVMYAIYRGAQFTELALVDQRAIQDLYGRRQNEPAGEQADILLSDMPIAMEENAIHIAKKAVKKHFNDAYIVAKEIKRKFDERYGSGWHCVVGSNFASYITSKTKHHLYVKIRNQCILLFKAAD</sequence>
<keyword evidence="9" id="KW-0509">mRNA transport</keyword>
<keyword evidence="12 16" id="KW-0206">Cytoskeleton</keyword>
<dbReference type="Gene3D" id="3.40.390.10">
    <property type="entry name" value="Collagenase (Catalytic Domain)"/>
    <property type="match status" value="1"/>
</dbReference>
<dbReference type="GO" id="GO:0015031">
    <property type="term" value="P:protein transport"/>
    <property type="evidence" value="ECO:0007669"/>
    <property type="project" value="UniProtKB-KW"/>
</dbReference>
<proteinExistence type="inferred from homology"/>
<feature type="active site" evidence="14">
    <location>
        <position position="16"/>
    </location>
</feature>
<evidence type="ECO:0000313" key="20">
    <source>
        <dbReference type="Proteomes" id="UP000663829"/>
    </source>
</evidence>
<dbReference type="GO" id="GO:0051028">
    <property type="term" value="P:mRNA transport"/>
    <property type="evidence" value="ECO:0007669"/>
    <property type="project" value="UniProtKB-KW"/>
</dbReference>
<comment type="caution">
    <text evidence="18">The sequence shown here is derived from an EMBL/GenBank/DDBJ whole genome shotgun (WGS) entry which is preliminary data.</text>
</comment>
<dbReference type="GO" id="GO:0045505">
    <property type="term" value="F:dynein intermediate chain binding"/>
    <property type="evidence" value="ECO:0007669"/>
    <property type="project" value="TreeGrafter"/>
</dbReference>
<evidence type="ECO:0000256" key="11">
    <source>
        <dbReference type="ARBA" id="ARBA00022927"/>
    </source>
</evidence>
<dbReference type="GO" id="GO:0005634">
    <property type="term" value="C:nucleus"/>
    <property type="evidence" value="ECO:0007669"/>
    <property type="project" value="UniProtKB-SubCell"/>
</dbReference>
<dbReference type="EMBL" id="CAJNOQ010016123">
    <property type="protein sequence ID" value="CAF1374963.1"/>
    <property type="molecule type" value="Genomic_DNA"/>
</dbReference>
<dbReference type="OrthoDB" id="6506078at2759"/>
<evidence type="ECO:0000256" key="15">
    <source>
        <dbReference type="PIRSR" id="PIRSR621190-2"/>
    </source>
</evidence>
<dbReference type="PANTHER" id="PTHR11886:SF35">
    <property type="entry name" value="DYNEIN LIGHT CHAIN"/>
    <property type="match status" value="1"/>
</dbReference>
<evidence type="ECO:0000256" key="14">
    <source>
        <dbReference type="PIRSR" id="PIRSR621190-1"/>
    </source>
</evidence>
<feature type="domain" description="Peptidase M10 metallopeptidase" evidence="17">
    <location>
        <begin position="4"/>
        <end position="59"/>
    </location>
</feature>
<dbReference type="PRINTS" id="PR00138">
    <property type="entry name" value="MATRIXIN"/>
</dbReference>
<dbReference type="InterPro" id="IPR024079">
    <property type="entry name" value="MetalloPept_cat_dom_sf"/>
</dbReference>
<dbReference type="GO" id="GO:0006508">
    <property type="term" value="P:proteolysis"/>
    <property type="evidence" value="ECO:0007669"/>
    <property type="project" value="UniProtKB-KW"/>
</dbReference>
<evidence type="ECO:0000256" key="7">
    <source>
        <dbReference type="ARBA" id="ARBA00022723"/>
    </source>
</evidence>
<evidence type="ECO:0000256" key="1">
    <source>
        <dbReference type="ARBA" id="ARBA00004123"/>
    </source>
</evidence>
<dbReference type="GO" id="GO:0007017">
    <property type="term" value="P:microtubule-based process"/>
    <property type="evidence" value="ECO:0007669"/>
    <property type="project" value="InterPro"/>
</dbReference>
<dbReference type="InterPro" id="IPR021190">
    <property type="entry name" value="Pept_M10A"/>
</dbReference>
<reference evidence="18" key="1">
    <citation type="submission" date="2021-02" db="EMBL/GenBank/DDBJ databases">
        <authorList>
            <person name="Nowell W R."/>
        </authorList>
    </citation>
    <scope>NUCLEOTIDE SEQUENCE</scope>
</reference>
<dbReference type="Proteomes" id="UP000663829">
    <property type="component" value="Unassembled WGS sequence"/>
</dbReference>
<dbReference type="GO" id="GO:0005868">
    <property type="term" value="C:cytoplasmic dynein complex"/>
    <property type="evidence" value="ECO:0007669"/>
    <property type="project" value="TreeGrafter"/>
</dbReference>
<dbReference type="SUPFAM" id="SSF55486">
    <property type="entry name" value="Metalloproteases ('zincins'), catalytic domain"/>
    <property type="match status" value="1"/>
</dbReference>
<feature type="binding site" evidence="15">
    <location>
        <position position="25"/>
    </location>
    <ligand>
        <name>Zn(2+)</name>
        <dbReference type="ChEBI" id="CHEBI:29105"/>
        <label>2</label>
        <note>catalytic</note>
    </ligand>
</feature>
<dbReference type="GO" id="GO:0004222">
    <property type="term" value="F:metalloendopeptidase activity"/>
    <property type="evidence" value="ECO:0007669"/>
    <property type="project" value="InterPro"/>
</dbReference>
<dbReference type="SUPFAM" id="SSF54648">
    <property type="entry name" value="DLC"/>
    <property type="match status" value="1"/>
</dbReference>
<name>A0A815IZB0_9BILA</name>
<keyword evidence="10 15" id="KW-0862">Zinc</keyword>
<keyword evidence="13" id="KW-0539">Nucleus</keyword>
<accession>A0A815IZB0</accession>
<evidence type="ECO:0000256" key="3">
    <source>
        <dbReference type="ARBA" id="ARBA00022448"/>
    </source>
</evidence>
<dbReference type="PANTHER" id="PTHR11886">
    <property type="entry name" value="DYNEIN LIGHT CHAIN"/>
    <property type="match status" value="1"/>
</dbReference>
<dbReference type="SMART" id="SM01375">
    <property type="entry name" value="Dynein_light"/>
    <property type="match status" value="1"/>
</dbReference>
<evidence type="ECO:0000256" key="4">
    <source>
        <dbReference type="ARBA" id="ARBA00022490"/>
    </source>
</evidence>
<evidence type="ECO:0000256" key="13">
    <source>
        <dbReference type="ARBA" id="ARBA00023242"/>
    </source>
</evidence>
<feature type="non-terminal residue" evidence="18">
    <location>
        <position position="1"/>
    </location>
</feature>
<dbReference type="GO" id="GO:0005874">
    <property type="term" value="C:microtubule"/>
    <property type="evidence" value="ECO:0007669"/>
    <property type="project" value="UniProtKB-KW"/>
</dbReference>
<keyword evidence="16" id="KW-0505">Motor protein</keyword>
<dbReference type="GO" id="GO:0008270">
    <property type="term" value="F:zinc ion binding"/>
    <property type="evidence" value="ECO:0007669"/>
    <property type="project" value="InterPro"/>
</dbReference>
<dbReference type="AlphaFoldDB" id="A0A815IZB0"/>
<keyword evidence="8" id="KW-0378">Hydrolase</keyword>
<keyword evidence="5" id="KW-0645">Protease</keyword>
<keyword evidence="20" id="KW-1185">Reference proteome</keyword>
<evidence type="ECO:0000256" key="8">
    <source>
        <dbReference type="ARBA" id="ARBA00022801"/>
    </source>
</evidence>
<evidence type="ECO:0000313" key="18">
    <source>
        <dbReference type="EMBL" id="CAF1374963.1"/>
    </source>
</evidence>
<dbReference type="Gene3D" id="3.30.740.10">
    <property type="entry name" value="Protein Inhibitor Of Neuronal Nitric Oxide Synthase"/>
    <property type="match status" value="1"/>
</dbReference>
<dbReference type="InterPro" id="IPR001372">
    <property type="entry name" value="Dynein_light_chain_typ-1/2"/>
</dbReference>
<dbReference type="InterPro" id="IPR037177">
    <property type="entry name" value="DLC_sf"/>
</dbReference>
<gene>
    <name evidence="18" type="ORF">GPM918_LOCUS32043</name>
    <name evidence="19" type="ORF">SRO942_LOCUS32700</name>
</gene>
<evidence type="ECO:0000256" key="2">
    <source>
        <dbReference type="ARBA" id="ARBA00004245"/>
    </source>
</evidence>
<comment type="similarity">
    <text evidence="16">Belongs to the dynein light chain family.</text>
</comment>
<dbReference type="Pfam" id="PF00413">
    <property type="entry name" value="Peptidase_M10"/>
    <property type="match status" value="1"/>
</dbReference>
<keyword evidence="16" id="KW-0243">Dynein</keyword>
<feature type="binding site" evidence="15">
    <location>
        <position position="15"/>
    </location>
    <ligand>
        <name>Zn(2+)</name>
        <dbReference type="ChEBI" id="CHEBI:29105"/>
        <label>2</label>
        <note>catalytic</note>
    </ligand>
</feature>
<dbReference type="GO" id="GO:0031012">
    <property type="term" value="C:extracellular matrix"/>
    <property type="evidence" value="ECO:0007669"/>
    <property type="project" value="InterPro"/>
</dbReference>
<feature type="binding site" evidence="15">
    <location>
        <position position="34"/>
    </location>
    <ligand>
        <name>Zn(2+)</name>
        <dbReference type="ChEBI" id="CHEBI:29105"/>
        <label>2</label>
        <note>catalytic</note>
    </ligand>
</feature>
<evidence type="ECO:0000313" key="19">
    <source>
        <dbReference type="EMBL" id="CAF4264607.1"/>
    </source>
</evidence>
<evidence type="ECO:0000256" key="10">
    <source>
        <dbReference type="ARBA" id="ARBA00022833"/>
    </source>
</evidence>
<evidence type="ECO:0000256" key="16">
    <source>
        <dbReference type="RuleBase" id="RU365010"/>
    </source>
</evidence>
<evidence type="ECO:0000256" key="12">
    <source>
        <dbReference type="ARBA" id="ARBA00023212"/>
    </source>
</evidence>
<feature type="binding site" evidence="15">
    <location>
        <position position="19"/>
    </location>
    <ligand>
        <name>Zn(2+)</name>
        <dbReference type="ChEBI" id="CHEBI:29105"/>
        <label>2</label>
        <note>catalytic</note>
    </ligand>
</feature>
<evidence type="ECO:0000256" key="6">
    <source>
        <dbReference type="ARBA" id="ARBA00022701"/>
    </source>
</evidence>
<dbReference type="Pfam" id="PF01221">
    <property type="entry name" value="Dynein_light"/>
    <property type="match status" value="1"/>
</dbReference>
<keyword evidence="4 16" id="KW-0963">Cytoplasm</keyword>